<dbReference type="AlphaFoldDB" id="A0A0V0RNR5"/>
<accession>A0A0V0RNR5</accession>
<name>A0A0V0RNR5_9BILA</name>
<sequence length="144" mass="16749">MEKSAYMRVWIECGTREPSGDDVGKVVHSRSGDNGLRRSVVDSEIQLFQNRWPRRRGRQGGRRIRIVQVGWGKARENGPSNRGTEDTLEIWSPRNGAPGRRIHRSTTKPILDQLNHWDRRNTTAHPDPRIKRNKALRQGRRRLI</sequence>
<protein>
    <submittedName>
        <fullName evidence="2">Uncharacterized protein</fullName>
    </submittedName>
</protein>
<dbReference type="OrthoDB" id="5918668at2759"/>
<keyword evidence="3" id="KW-1185">Reference proteome</keyword>
<gene>
    <name evidence="2" type="ORF">T07_3707</name>
</gene>
<organism evidence="2 3">
    <name type="scientific">Trichinella nelsoni</name>
    <dbReference type="NCBI Taxonomy" id="6336"/>
    <lineage>
        <taxon>Eukaryota</taxon>
        <taxon>Metazoa</taxon>
        <taxon>Ecdysozoa</taxon>
        <taxon>Nematoda</taxon>
        <taxon>Enoplea</taxon>
        <taxon>Dorylaimia</taxon>
        <taxon>Trichinellida</taxon>
        <taxon>Trichinellidae</taxon>
        <taxon>Trichinella</taxon>
    </lineage>
</organism>
<evidence type="ECO:0000313" key="2">
    <source>
        <dbReference type="EMBL" id="KRX16093.1"/>
    </source>
</evidence>
<proteinExistence type="predicted"/>
<evidence type="ECO:0000313" key="3">
    <source>
        <dbReference type="Proteomes" id="UP000054630"/>
    </source>
</evidence>
<comment type="caution">
    <text evidence="2">The sequence shown here is derived from an EMBL/GenBank/DDBJ whole genome shotgun (WGS) entry which is preliminary data.</text>
</comment>
<evidence type="ECO:0000256" key="1">
    <source>
        <dbReference type="SAM" id="MobiDB-lite"/>
    </source>
</evidence>
<feature type="region of interest" description="Disordered" evidence="1">
    <location>
        <begin position="74"/>
        <end position="131"/>
    </location>
</feature>
<dbReference type="Proteomes" id="UP000054630">
    <property type="component" value="Unassembled WGS sequence"/>
</dbReference>
<dbReference type="EMBL" id="JYDL01000115">
    <property type="protein sequence ID" value="KRX16093.1"/>
    <property type="molecule type" value="Genomic_DNA"/>
</dbReference>
<feature type="compositionally biased region" description="Basic and acidic residues" evidence="1">
    <location>
        <begin position="115"/>
        <end position="130"/>
    </location>
</feature>
<reference evidence="2 3" key="1">
    <citation type="submission" date="2015-01" db="EMBL/GenBank/DDBJ databases">
        <title>Evolution of Trichinella species and genotypes.</title>
        <authorList>
            <person name="Korhonen P.K."/>
            <person name="Edoardo P."/>
            <person name="Giuseppe L.R."/>
            <person name="Gasser R.B."/>
        </authorList>
    </citation>
    <scope>NUCLEOTIDE SEQUENCE [LARGE SCALE GENOMIC DNA]</scope>
    <source>
        <strain evidence="2">ISS37</strain>
    </source>
</reference>